<dbReference type="Gene3D" id="1.25.40.10">
    <property type="entry name" value="Tetratricopeptide repeat domain"/>
    <property type="match status" value="1"/>
</dbReference>
<feature type="transmembrane region" description="Helical" evidence="1">
    <location>
        <begin position="20"/>
        <end position="49"/>
    </location>
</feature>
<keyword evidence="3" id="KW-1185">Reference proteome</keyword>
<dbReference type="STRING" id="436010.A0A167TH36"/>
<evidence type="ECO:0008006" key="4">
    <source>
        <dbReference type="Google" id="ProtNLM"/>
    </source>
</evidence>
<gene>
    <name evidence="2" type="ORF">FIBSPDRAFT_808230</name>
</gene>
<dbReference type="EMBL" id="KV418233">
    <property type="protein sequence ID" value="KZP02933.1"/>
    <property type="molecule type" value="Genomic_DNA"/>
</dbReference>
<dbReference type="SUPFAM" id="SSF81901">
    <property type="entry name" value="HCP-like"/>
    <property type="match status" value="1"/>
</dbReference>
<dbReference type="OrthoDB" id="3217196at2759"/>
<proteinExistence type="predicted"/>
<accession>A0A167TH36</accession>
<evidence type="ECO:0000313" key="2">
    <source>
        <dbReference type="EMBL" id="KZP02933.1"/>
    </source>
</evidence>
<protein>
    <recommendedName>
        <fullName evidence="4">TPR-like protein</fullName>
    </recommendedName>
</protein>
<dbReference type="Pfam" id="PF13374">
    <property type="entry name" value="TPR_10"/>
    <property type="match status" value="1"/>
</dbReference>
<feature type="non-terminal residue" evidence="2">
    <location>
        <position position="1"/>
    </location>
</feature>
<reference evidence="2 3" key="1">
    <citation type="journal article" date="2016" name="Mol. Biol. Evol.">
        <title>Comparative Genomics of Early-Diverging Mushroom-Forming Fungi Provides Insights into the Origins of Lignocellulose Decay Capabilities.</title>
        <authorList>
            <person name="Nagy L.G."/>
            <person name="Riley R."/>
            <person name="Tritt A."/>
            <person name="Adam C."/>
            <person name="Daum C."/>
            <person name="Floudas D."/>
            <person name="Sun H."/>
            <person name="Yadav J.S."/>
            <person name="Pangilinan J."/>
            <person name="Larsson K.H."/>
            <person name="Matsuura K."/>
            <person name="Barry K."/>
            <person name="Labutti K."/>
            <person name="Kuo R."/>
            <person name="Ohm R.A."/>
            <person name="Bhattacharya S.S."/>
            <person name="Shirouzu T."/>
            <person name="Yoshinaga Y."/>
            <person name="Martin F.M."/>
            <person name="Grigoriev I.V."/>
            <person name="Hibbett D.S."/>
        </authorList>
    </citation>
    <scope>NUCLEOTIDE SEQUENCE [LARGE SCALE GENOMIC DNA]</scope>
    <source>
        <strain evidence="2 3">CBS 109695</strain>
    </source>
</reference>
<keyword evidence="1" id="KW-0472">Membrane</keyword>
<sequence>MLRLLVTLNSIIAVPFIRRLLLLVTRGIIIFAVFCVCLVVAVPGVFVYLSYHWRRLVLDPVTRVIYGIIGVASSLVLRPPYSGSLVALGLIIASTCVVFRRPVPDDLEGNIIYQCHALNLHPTWHPDHSSSLNNLANALATRFQNTGQMVDLEEALAHHRDALELRPPGHPDRPGSLNNLANALNIRFQNTGQMTDLEEAIMHHRDALETRFTHKGQTVDLEEAITHHRDALELRPPGHPDRFMSLNNLANALQIRFENTGQMVDLEEAIREYHSERFKGGLMDVSKIGLNRRFDEFSKAAPEPLWKIQAFQHSFRFAPRM</sequence>
<dbReference type="InterPro" id="IPR011990">
    <property type="entry name" value="TPR-like_helical_dom_sf"/>
</dbReference>
<name>A0A167TH36_9AGAM</name>
<dbReference type="Proteomes" id="UP000076532">
    <property type="component" value="Unassembled WGS sequence"/>
</dbReference>
<evidence type="ECO:0000313" key="3">
    <source>
        <dbReference type="Proteomes" id="UP000076532"/>
    </source>
</evidence>
<evidence type="ECO:0000256" key="1">
    <source>
        <dbReference type="SAM" id="Phobius"/>
    </source>
</evidence>
<organism evidence="2 3">
    <name type="scientific">Athelia psychrophila</name>
    <dbReference type="NCBI Taxonomy" id="1759441"/>
    <lineage>
        <taxon>Eukaryota</taxon>
        <taxon>Fungi</taxon>
        <taxon>Dikarya</taxon>
        <taxon>Basidiomycota</taxon>
        <taxon>Agaricomycotina</taxon>
        <taxon>Agaricomycetes</taxon>
        <taxon>Agaricomycetidae</taxon>
        <taxon>Atheliales</taxon>
        <taxon>Atheliaceae</taxon>
        <taxon>Athelia</taxon>
    </lineage>
</organism>
<dbReference type="AlphaFoldDB" id="A0A167TH36"/>
<keyword evidence="1" id="KW-1133">Transmembrane helix</keyword>
<keyword evidence="1" id="KW-0812">Transmembrane</keyword>